<protein>
    <submittedName>
        <fullName evidence="2">Type I-MYXAN CRISPR-associated protein Cas5/Cmx5/DevS</fullName>
    </submittedName>
</protein>
<dbReference type="Proteomes" id="UP001272242">
    <property type="component" value="Unassembled WGS sequence"/>
</dbReference>
<accession>A0ABU5F631</accession>
<dbReference type="InterPro" id="IPR013415">
    <property type="entry name" value="Cas5_Cmx5_DevS"/>
</dbReference>
<evidence type="ECO:0000256" key="1">
    <source>
        <dbReference type="ARBA" id="ARBA00023118"/>
    </source>
</evidence>
<gene>
    <name evidence="2" type="primary">cas5</name>
    <name evidence="2" type="ORF">R5W23_003661</name>
</gene>
<sequence>MLWLRIEAPFATFRTFTAGWYRPTATFLTPSAAYGLVMNFAGIETRLREGEDGHNGKTPASLTAKGLPSLKLAIGAAGEDRRGQTIPFEEAFPRVQTTYQQLHNYPVGKGNKVDDPDAPGEKAYQGDIAARRAQGNKSNITPVRREFLSDLRAVIGIDAEIAVLDRVRRGLAGEFPRYGVPFLGDNNFLLDRVELFNAPKPAYWFVPVAGAGGGPRPRTVRLTIAIDRADLSRTTSQLFAPEAEANATPPVESWTPFAGT</sequence>
<reference evidence="3" key="1">
    <citation type="journal article" date="2023" name="Mar. Drugs">
        <title>Gemmata algarum, a Novel Planctomycete Isolated from an Algal Mat, Displays Antimicrobial Activity.</title>
        <authorList>
            <person name="Kumar G."/>
            <person name="Kallscheuer N."/>
            <person name="Kashif M."/>
            <person name="Ahamad S."/>
            <person name="Jagadeeshwari U."/>
            <person name="Pannikurungottu S."/>
            <person name="Haufschild T."/>
            <person name="Kabuu M."/>
            <person name="Sasikala C."/>
            <person name="Jogler C."/>
            <person name="Ramana C."/>
        </authorList>
    </citation>
    <scope>NUCLEOTIDE SEQUENCE [LARGE SCALE GENOMIC DNA]</scope>
    <source>
        <strain evidence="3">JC673</strain>
    </source>
</reference>
<dbReference type="Pfam" id="PF09704">
    <property type="entry name" value="Cas_Cas5d"/>
    <property type="match status" value="1"/>
</dbReference>
<dbReference type="NCBIfam" id="TIGR02586">
    <property type="entry name" value="cas5_cmx5_devS"/>
    <property type="match status" value="1"/>
</dbReference>
<evidence type="ECO:0000313" key="3">
    <source>
        <dbReference type="Proteomes" id="UP001272242"/>
    </source>
</evidence>
<dbReference type="RefSeq" id="WP_320688528.1">
    <property type="nucleotide sequence ID" value="NZ_JAXBLV010000210.1"/>
</dbReference>
<name>A0ABU5F631_9BACT</name>
<keyword evidence="1" id="KW-0051">Antiviral defense</keyword>
<comment type="caution">
    <text evidence="2">The sequence shown here is derived from an EMBL/GenBank/DDBJ whole genome shotgun (WGS) entry which is preliminary data.</text>
</comment>
<dbReference type="InterPro" id="IPR013422">
    <property type="entry name" value="CRISPR-assoc_prot_Cas5_N"/>
</dbReference>
<dbReference type="EMBL" id="JAXBLV010000210">
    <property type="protein sequence ID" value="MDY3562200.1"/>
    <property type="molecule type" value="Genomic_DNA"/>
</dbReference>
<evidence type="ECO:0000313" key="2">
    <source>
        <dbReference type="EMBL" id="MDY3562200.1"/>
    </source>
</evidence>
<dbReference type="NCBIfam" id="TIGR02593">
    <property type="entry name" value="CRISPR_cas5"/>
    <property type="match status" value="1"/>
</dbReference>
<dbReference type="InterPro" id="IPR021124">
    <property type="entry name" value="CRISPR-assoc_prot_Cas5"/>
</dbReference>
<keyword evidence="3" id="KW-1185">Reference proteome</keyword>
<organism evidence="2 3">
    <name type="scientific">Gemmata algarum</name>
    <dbReference type="NCBI Taxonomy" id="2975278"/>
    <lineage>
        <taxon>Bacteria</taxon>
        <taxon>Pseudomonadati</taxon>
        <taxon>Planctomycetota</taxon>
        <taxon>Planctomycetia</taxon>
        <taxon>Gemmatales</taxon>
        <taxon>Gemmataceae</taxon>
        <taxon>Gemmata</taxon>
    </lineage>
</organism>
<proteinExistence type="predicted"/>